<evidence type="ECO:0000313" key="2">
    <source>
        <dbReference type="Proteomes" id="UP000652761"/>
    </source>
</evidence>
<proteinExistence type="predicted"/>
<gene>
    <name evidence="1" type="ORF">Taro_038873</name>
</gene>
<dbReference type="AlphaFoldDB" id="A0A843W4Q2"/>
<sequence>MVISGDSASWWFVRRGIHARNVSGAWVHRRCGGFRVLRASSVGYTVTFMCLFQSTSSVGYPRFYVSQARVFVVLRACPVNVLPVEVCHGGGTVVVVDPWWYLVVVGVEVELCPVEVVCPATLRGWVAGEACSLGVVLVGLHCSLPCGCGAAVGPFVRDCETERWFLCCVVRVCHGGGIVVVVVPWWYLVVVGVEVELCPVEVV</sequence>
<organism evidence="1 2">
    <name type="scientific">Colocasia esculenta</name>
    <name type="common">Wild taro</name>
    <name type="synonym">Arum esculentum</name>
    <dbReference type="NCBI Taxonomy" id="4460"/>
    <lineage>
        <taxon>Eukaryota</taxon>
        <taxon>Viridiplantae</taxon>
        <taxon>Streptophyta</taxon>
        <taxon>Embryophyta</taxon>
        <taxon>Tracheophyta</taxon>
        <taxon>Spermatophyta</taxon>
        <taxon>Magnoliopsida</taxon>
        <taxon>Liliopsida</taxon>
        <taxon>Araceae</taxon>
        <taxon>Aroideae</taxon>
        <taxon>Colocasieae</taxon>
        <taxon>Colocasia</taxon>
    </lineage>
</organism>
<reference evidence="1" key="1">
    <citation type="submission" date="2017-07" db="EMBL/GenBank/DDBJ databases">
        <title>Taro Niue Genome Assembly and Annotation.</title>
        <authorList>
            <person name="Atibalentja N."/>
            <person name="Keating K."/>
            <person name="Fields C.J."/>
        </authorList>
    </citation>
    <scope>NUCLEOTIDE SEQUENCE</scope>
    <source>
        <strain evidence="1">Niue_2</strain>
        <tissue evidence="1">Leaf</tissue>
    </source>
</reference>
<dbReference type="EMBL" id="NMUH01003529">
    <property type="protein sequence ID" value="MQM06053.1"/>
    <property type="molecule type" value="Genomic_DNA"/>
</dbReference>
<name>A0A843W4Q2_COLES</name>
<evidence type="ECO:0000313" key="1">
    <source>
        <dbReference type="EMBL" id="MQM06053.1"/>
    </source>
</evidence>
<protein>
    <submittedName>
        <fullName evidence="1">Uncharacterized protein</fullName>
    </submittedName>
</protein>
<keyword evidence="2" id="KW-1185">Reference proteome</keyword>
<accession>A0A843W4Q2</accession>
<comment type="caution">
    <text evidence="1">The sequence shown here is derived from an EMBL/GenBank/DDBJ whole genome shotgun (WGS) entry which is preliminary data.</text>
</comment>
<dbReference type="Proteomes" id="UP000652761">
    <property type="component" value="Unassembled WGS sequence"/>
</dbReference>
<feature type="non-terminal residue" evidence="1">
    <location>
        <position position="1"/>
    </location>
</feature>